<comment type="caution">
    <text evidence="2">The sequence shown here is derived from an EMBL/GenBank/DDBJ whole genome shotgun (WGS) entry which is preliminary data.</text>
</comment>
<feature type="compositionally biased region" description="Basic and acidic residues" evidence="1">
    <location>
        <begin position="210"/>
        <end position="222"/>
    </location>
</feature>
<feature type="region of interest" description="Disordered" evidence="1">
    <location>
        <begin position="65"/>
        <end position="85"/>
    </location>
</feature>
<name>A0A7W3J208_9ACTN</name>
<evidence type="ECO:0000256" key="1">
    <source>
        <dbReference type="SAM" id="MobiDB-lite"/>
    </source>
</evidence>
<dbReference type="AlphaFoldDB" id="A0A7W3J208"/>
<organism evidence="2 3">
    <name type="scientific">Nocardioides ginsengisegetis</name>
    <dbReference type="NCBI Taxonomy" id="661491"/>
    <lineage>
        <taxon>Bacteria</taxon>
        <taxon>Bacillati</taxon>
        <taxon>Actinomycetota</taxon>
        <taxon>Actinomycetes</taxon>
        <taxon>Propionibacteriales</taxon>
        <taxon>Nocardioidaceae</taxon>
        <taxon>Nocardioides</taxon>
    </lineage>
</organism>
<proteinExistence type="predicted"/>
<accession>A0A7W3J208</accession>
<dbReference type="Proteomes" id="UP000580910">
    <property type="component" value="Unassembled WGS sequence"/>
</dbReference>
<feature type="region of interest" description="Disordered" evidence="1">
    <location>
        <begin position="114"/>
        <end position="184"/>
    </location>
</feature>
<dbReference type="EMBL" id="JACGXA010000001">
    <property type="protein sequence ID" value="MBA8804848.1"/>
    <property type="molecule type" value="Genomic_DNA"/>
</dbReference>
<evidence type="ECO:0000313" key="2">
    <source>
        <dbReference type="EMBL" id="MBA8804848.1"/>
    </source>
</evidence>
<gene>
    <name evidence="2" type="ORF">FB382_003139</name>
</gene>
<protein>
    <submittedName>
        <fullName evidence="2">Uncharacterized protein</fullName>
    </submittedName>
</protein>
<reference evidence="2 3" key="1">
    <citation type="submission" date="2020-07" db="EMBL/GenBank/DDBJ databases">
        <title>Sequencing the genomes of 1000 actinobacteria strains.</title>
        <authorList>
            <person name="Klenk H.-P."/>
        </authorList>
    </citation>
    <scope>NUCLEOTIDE SEQUENCE [LARGE SCALE GENOMIC DNA]</scope>
    <source>
        <strain evidence="2 3">DSM 21349</strain>
    </source>
</reference>
<sequence length="270" mass="29395">MREPEPGARGQGSVATGSVGPEGLLVVERFLGSSTPHREVFTRLRPQIVSSHDLDQRLWASQLGRDGPAFPSSARPCRGRAPLLDPDPRRRCPAWEPCAGVDLVSVSQCQGEKVERDEATTRRWAASTRLQPRADSTKSRDSSSCRTCLSATGWPRRRLSDLGRTCSPPRRSPPPGPSGIPQGSAEEVCALPVSGLSVLVPPSKPASGPLHRDGLRPRTKEHHDSQNCQKCWRAPGFSITTCGGVCRGVSGSSCRLRQLGGKRHLRRWRH</sequence>
<evidence type="ECO:0000313" key="3">
    <source>
        <dbReference type="Proteomes" id="UP000580910"/>
    </source>
</evidence>
<feature type="region of interest" description="Disordered" evidence="1">
    <location>
        <begin position="200"/>
        <end position="222"/>
    </location>
</feature>
<keyword evidence="3" id="KW-1185">Reference proteome</keyword>